<dbReference type="EMBL" id="CP031165">
    <property type="protein sequence ID" value="AXV05570.1"/>
    <property type="molecule type" value="Genomic_DNA"/>
</dbReference>
<dbReference type="OrthoDB" id="622550at2"/>
<protein>
    <submittedName>
        <fullName evidence="1">DNA primase</fullName>
    </submittedName>
</protein>
<dbReference type="KEGG" id="euz:DVS28_a0869"/>
<name>A0A346XTM3_9ACTN</name>
<evidence type="ECO:0000313" key="2">
    <source>
        <dbReference type="Proteomes" id="UP000264006"/>
    </source>
</evidence>
<dbReference type="Proteomes" id="UP000264006">
    <property type="component" value="Chromosome"/>
</dbReference>
<dbReference type="AlphaFoldDB" id="A0A346XTM3"/>
<sequence length="565" mass="59435">MLHALLSRGPGGTARRLLVTVLAAALTVSVAWAGAVIAPAPDIDAAVGTASGALDAFEVVDDAPLGAGQLLVGAAKVSLYPDPEGMAATFPGATWLQGEENAAACTTLSESFFTESLGDPEHPAHLATATASPWPENPDCLYQGGFGIGPVNPILDWDRAPGDPGYVADDDPETGYGLFARTIVLSDGDDTAVVTVIDAEGFLYEYANKCVPSQLPVGCGSREIAERLGGELDIDPSAFVIASTHSHASVDLLGGWGYVPDWYFNQAYGAIEQSIREAHANMVPAHVEVGEERARRFNSERRDTYRSAEEQQLAWLRAVDAEDGDVIATVGAYAAHPTSFGNFEATAHADWVGVFTRRLEDRFGGMGMHLMTGLGNMTNRSGRTGSTALADLIPAVGEGHVLTTTDVRSTATIWQQPVTNAPLNALGLPGFFDRTFVPTPATIRTGKTPETAPCLSASPTSVELQASAIRIGEDFALSAAPGEVFANLTNTVKERSPALVTMPLGQANDALGYMPQQFELNEANMQGAGFVAGGVLVVNYEDSYAVDRCTGDMVLESTIAMLGEL</sequence>
<evidence type="ECO:0000313" key="1">
    <source>
        <dbReference type="EMBL" id="AXV05570.1"/>
    </source>
</evidence>
<reference evidence="1 2" key="1">
    <citation type="submission" date="2018-09" db="EMBL/GenBank/DDBJ databases">
        <title>Complete genome sequence of Euzebya sp. DY32-46 isolated from seawater of Pacific Ocean.</title>
        <authorList>
            <person name="Xu L."/>
            <person name="Wu Y.-H."/>
            <person name="Xu X.-W."/>
        </authorList>
    </citation>
    <scope>NUCLEOTIDE SEQUENCE [LARGE SCALE GENOMIC DNA]</scope>
    <source>
        <strain evidence="1 2">DY32-46</strain>
    </source>
</reference>
<gene>
    <name evidence="1" type="ORF">DVS28_a0869</name>
</gene>
<proteinExistence type="predicted"/>
<accession>A0A346XTM3</accession>
<dbReference type="RefSeq" id="WP_114590361.1">
    <property type="nucleotide sequence ID" value="NZ_CP031165.1"/>
</dbReference>
<keyword evidence="2" id="KW-1185">Reference proteome</keyword>
<organism evidence="1 2">
    <name type="scientific">Euzebya pacifica</name>
    <dbReference type="NCBI Taxonomy" id="1608957"/>
    <lineage>
        <taxon>Bacteria</taxon>
        <taxon>Bacillati</taxon>
        <taxon>Actinomycetota</taxon>
        <taxon>Nitriliruptoria</taxon>
        <taxon>Euzebyales</taxon>
    </lineage>
</organism>